<dbReference type="Proteomes" id="UP000085678">
    <property type="component" value="Unplaced"/>
</dbReference>
<evidence type="ECO:0000256" key="3">
    <source>
        <dbReference type="SAM" id="SignalP"/>
    </source>
</evidence>
<dbReference type="OrthoDB" id="446173at2759"/>
<feature type="chain" id="PRO_5010244622" evidence="3">
    <location>
        <begin position="20"/>
        <end position="1143"/>
    </location>
</feature>
<feature type="domain" description="VWFA" evidence="4">
    <location>
        <begin position="957"/>
        <end position="1130"/>
    </location>
</feature>
<keyword evidence="3" id="KW-0732">Signal</keyword>
<keyword evidence="5" id="KW-1185">Reference proteome</keyword>
<keyword evidence="1" id="KW-0677">Repeat</keyword>
<dbReference type="Gene3D" id="3.40.50.410">
    <property type="entry name" value="von Willebrand factor, type A domain"/>
    <property type="match status" value="2"/>
</dbReference>
<keyword evidence="6" id="KW-0645">Protease</keyword>
<evidence type="ECO:0000256" key="1">
    <source>
        <dbReference type="ARBA" id="ARBA00022737"/>
    </source>
</evidence>
<dbReference type="InterPro" id="IPR052065">
    <property type="entry name" value="Compl_asym_regulator"/>
</dbReference>
<dbReference type="PANTHER" id="PTHR22906:SF21">
    <property type="entry name" value="SEMA DOMAIN-CONTAINING PROTEIN"/>
    <property type="match status" value="1"/>
</dbReference>
<dbReference type="Pfam" id="PF00092">
    <property type="entry name" value="VWA"/>
    <property type="match status" value="2"/>
</dbReference>
<dbReference type="InterPro" id="IPR000884">
    <property type="entry name" value="TSP1_rpt"/>
</dbReference>
<feature type="signal peptide" evidence="3">
    <location>
        <begin position="1"/>
        <end position="19"/>
    </location>
</feature>
<reference evidence="6" key="1">
    <citation type="submission" date="2025-08" db="UniProtKB">
        <authorList>
            <consortium name="RefSeq"/>
        </authorList>
    </citation>
    <scope>IDENTIFICATION</scope>
    <source>
        <tissue evidence="6">Gonads</tissue>
    </source>
</reference>
<dbReference type="SUPFAM" id="SSF53300">
    <property type="entry name" value="vWA-like"/>
    <property type="match status" value="2"/>
</dbReference>
<dbReference type="SUPFAM" id="SSF82895">
    <property type="entry name" value="TSP-1 type 1 repeat"/>
    <property type="match status" value="12"/>
</dbReference>
<protein>
    <submittedName>
        <fullName evidence="6">A disintegrin and metalloproteinase with thrombospondin motifs adt-1 isoform X1</fullName>
    </submittedName>
</protein>
<evidence type="ECO:0000256" key="2">
    <source>
        <dbReference type="ARBA" id="ARBA00023157"/>
    </source>
</evidence>
<gene>
    <name evidence="6" type="primary">LOC106179863</name>
</gene>
<dbReference type="InterPro" id="IPR002035">
    <property type="entry name" value="VWF_A"/>
</dbReference>
<dbReference type="GeneID" id="106179863"/>
<dbReference type="SMART" id="SM00209">
    <property type="entry name" value="TSP1"/>
    <property type="match status" value="12"/>
</dbReference>
<accession>A0A1S3K9D6</accession>
<dbReference type="RefSeq" id="XP_013419107.1">
    <property type="nucleotide sequence ID" value="XM_013563653.2"/>
</dbReference>
<sequence>MGRILIPLLFAALIQNVGTQRHSGIDKHSDEYRAHHSGIHGGDEGCTNTKLDLVFVLDESSSIWGPDFKAQLQFLSHITEDFRIGPDATQIAVLTFSNRATDHFYLNRYNTAEALQKAIVGIRQQGGGTYTNRALDRMRERYFLAANGGRPGVPKLGIIITDGASRDKALTAAAAAEARAQNITLVAIGVGANIGREELNLIASERKGKPGDKYTYTVENYEALDSIRVELSKVTCEEPAKWSPWTPYSTCSKTCGDGSQTRTRTCPKPGKCPGAAEQTRPCNLRPCRSKSNISKEQERVSVDYLQLSDTPVDTIRNKVLASWTAWSEWTECSVTCDTGQTTRSRDCRNGVPSTDCLGDSIEVGNCSKRLCETAWWTQWSQFGSCSATCGDGVRARRRDCHGGIAGINCTGPSWDEQKCNEKICAVWSGWGPYGSCSVTCGRGEALGTRKCIGGSSPQDCRGPDRRARPCKRQSCPEWTQWSHFSQCSVTCGNGERSRVRTCIGGEAGYSCRGDATEYIECNQRPCATWSQWGEYSSCSVSCGKGLKVRKRKCVYGRIGSDCRGEDRQQKSCQAGSCEIHAEDLRVGMGPLCPDGISSDGTCITPAVESNLSDQSPCNTQQCNIWGEWSSLRSCSVTCGNGTQSRTRVCEDIENNVQCSIRQTDVRSCNEGACPAWTAWTPYGACSVTCGSGTQVRSRRCEEGVPGVDCPGSERESRPCNLGSCRVPAAWTQWSGYGDCSVTCGTGVQSRSRTCERGVAGVDCPGSEVDSRECVLASCKAPAAWTEWGSFSACSVTCGTGSRMRARTCKGGRPGIDCPGKALETPICKIRDCSPAPPRKAQWTAWGRYGECSVTCGGGERSRSRSCITGVPGVDCPGPEKMTERCNEKPCPAWGPFGPFGKCSVDCGIGTYTRTRPCIGGVAGVDCPGSDSDTQPCDAGKCPTPVEDPCCEELDEGDIAFVSDSMNFGGVKGNKAVKFIEDVISDLPIEGGKVQAAVVSNKCLAKMGFFLNTYKDKAAMSEHLHNLPGDEVVQPMLETMRTSYFDPANGARAGARKIGVLVVDDDAKLTYKTMDEIMKAKQNNIELFVVAMSPNIDDFKMQFMADEPRQMHMYKMKDGSAPNIEEMRKQLRNNICTRLMRRKL</sequence>
<keyword evidence="6" id="KW-0482">Metalloprotease</keyword>
<keyword evidence="6" id="KW-0378">Hydrolase</keyword>
<dbReference type="GO" id="GO:0008237">
    <property type="term" value="F:metallopeptidase activity"/>
    <property type="evidence" value="ECO:0007669"/>
    <property type="project" value="UniProtKB-KW"/>
</dbReference>
<dbReference type="Gene3D" id="2.20.100.10">
    <property type="entry name" value="Thrombospondin type-1 (TSP1) repeat"/>
    <property type="match status" value="12"/>
</dbReference>
<evidence type="ECO:0000313" key="5">
    <source>
        <dbReference type="Proteomes" id="UP000085678"/>
    </source>
</evidence>
<evidence type="ECO:0000259" key="4">
    <source>
        <dbReference type="PROSITE" id="PS50234"/>
    </source>
</evidence>
<dbReference type="AlphaFoldDB" id="A0A1S3K9D6"/>
<proteinExistence type="predicted"/>
<evidence type="ECO:0000313" key="6">
    <source>
        <dbReference type="RefSeq" id="XP_013419107.1"/>
    </source>
</evidence>
<dbReference type="InterPro" id="IPR036383">
    <property type="entry name" value="TSP1_rpt_sf"/>
</dbReference>
<dbReference type="Pfam" id="PF00090">
    <property type="entry name" value="TSP_1"/>
    <property type="match status" value="12"/>
</dbReference>
<dbReference type="InterPro" id="IPR036465">
    <property type="entry name" value="vWFA_dom_sf"/>
</dbReference>
<dbReference type="PRINTS" id="PR00453">
    <property type="entry name" value="VWFADOMAIN"/>
</dbReference>
<dbReference type="PANTHER" id="PTHR22906">
    <property type="entry name" value="PROPERDIN"/>
    <property type="match status" value="1"/>
</dbReference>
<keyword evidence="2" id="KW-1015">Disulfide bond</keyword>
<dbReference type="PROSITE" id="PS50092">
    <property type="entry name" value="TSP1"/>
    <property type="match status" value="12"/>
</dbReference>
<dbReference type="KEGG" id="lak:106179863"/>
<dbReference type="InParanoid" id="A0A1S3K9D6"/>
<name>A0A1S3K9D6_LINAN</name>
<dbReference type="CDD" id="cd01450">
    <property type="entry name" value="vWFA_subfamily_ECM"/>
    <property type="match status" value="1"/>
</dbReference>
<organism evidence="5 6">
    <name type="scientific">Lingula anatina</name>
    <name type="common">Brachiopod</name>
    <name type="synonym">Lingula unguis</name>
    <dbReference type="NCBI Taxonomy" id="7574"/>
    <lineage>
        <taxon>Eukaryota</taxon>
        <taxon>Metazoa</taxon>
        <taxon>Spiralia</taxon>
        <taxon>Lophotrochozoa</taxon>
        <taxon>Brachiopoda</taxon>
        <taxon>Linguliformea</taxon>
        <taxon>Lingulata</taxon>
        <taxon>Lingulida</taxon>
        <taxon>Linguloidea</taxon>
        <taxon>Lingulidae</taxon>
        <taxon>Lingula</taxon>
    </lineage>
</organism>
<dbReference type="PROSITE" id="PS50234">
    <property type="entry name" value="VWFA"/>
    <property type="match status" value="2"/>
</dbReference>
<dbReference type="FunFam" id="2.20.100.10:FF:000001">
    <property type="entry name" value="semaphorin-5A isoform X1"/>
    <property type="match status" value="2"/>
</dbReference>
<dbReference type="SMART" id="SM00327">
    <property type="entry name" value="VWA"/>
    <property type="match status" value="2"/>
</dbReference>
<feature type="domain" description="VWFA" evidence="4">
    <location>
        <begin position="52"/>
        <end position="231"/>
    </location>
</feature>